<gene>
    <name evidence="3" type="ORF">A8C56_20470</name>
</gene>
<name>A0A1A9I8P8_9BACT</name>
<evidence type="ECO:0000313" key="3">
    <source>
        <dbReference type="EMBL" id="ANH83042.1"/>
    </source>
</evidence>
<proteinExistence type="predicted"/>
<reference evidence="3 4" key="1">
    <citation type="submission" date="2016-05" db="EMBL/GenBank/DDBJ databases">
        <title>Niabella ginsenosidivorans BS26 whole genome sequencing.</title>
        <authorList>
            <person name="Im W.T."/>
            <person name="Siddiqi M.Z."/>
        </authorList>
    </citation>
    <scope>NUCLEOTIDE SEQUENCE [LARGE SCALE GENOMIC DNA]</scope>
    <source>
        <strain evidence="3 4">BS26</strain>
    </source>
</reference>
<dbReference type="AlphaFoldDB" id="A0A1A9I8P8"/>
<organism evidence="3 4">
    <name type="scientific">Niabella ginsenosidivorans</name>
    <dbReference type="NCBI Taxonomy" id="1176587"/>
    <lineage>
        <taxon>Bacteria</taxon>
        <taxon>Pseudomonadati</taxon>
        <taxon>Bacteroidota</taxon>
        <taxon>Chitinophagia</taxon>
        <taxon>Chitinophagales</taxon>
        <taxon>Chitinophagaceae</taxon>
        <taxon>Niabella</taxon>
    </lineage>
</organism>
<dbReference type="EMBL" id="CP015772">
    <property type="protein sequence ID" value="ANH83042.1"/>
    <property type="molecule type" value="Genomic_DNA"/>
</dbReference>
<dbReference type="InterPro" id="IPR053850">
    <property type="entry name" value="Glyco_hydro_123_N_2"/>
</dbReference>
<feature type="domain" description="Glycoside hydrolase 123 N-terminal" evidence="2">
    <location>
        <begin position="34"/>
        <end position="176"/>
    </location>
</feature>
<sequence>MKNIISYKRIIYFVCLLTVCSYTIIPEDSLVIGFADTNMRYSYPLAKNTTLASSWNGKAWKGEKISQQLLVYSDQQLPGIKVKATALKDAKGNLIAEGAFSVSYVGYVWTDGFGNRERSCISDRRGIVFDSSMVADPLFAARPGNSTTKNLQPVWISIEVPRDISAGIYKGAIEITGKKKYRLPINIEVINKTLPPPAQWKFHLDLWQHPAAVARAEHVPLWSNEHFEAMRSLYSMLAKAGQKVITTSIVNEPWGHQTYDDYPALIRWIKKRDGSWKYDYSLFDRYVAFVMSCGINEQINCYSMLPWGLSFSYYDEATQQVKSTKCKPGSDAYARMWKPMLIDFERHLQQKGWFDITTIAMDERGLEDMKYIIGLLKSLNKKWKVALAGNYHPEIEKDIYDYCLASKFVYPDSVLNRRKAEKLKSTYYTCCAERFPNSFTFSPPAESTWLGIYAAANHFDGYLRWAYNSWPDKPLQDSRFTMAPAGDCFLVYPFATSSIRFEKLIEGIQLYEKIRIIKSNRSGKTSKQLSDLTDALKEFSIKSAGSGQAASMVQKIKDILNRESI</sequence>
<dbReference type="RefSeq" id="WP_067760241.1">
    <property type="nucleotide sequence ID" value="NZ_CP015772.1"/>
</dbReference>
<keyword evidence="4" id="KW-1185">Reference proteome</keyword>
<evidence type="ECO:0000313" key="4">
    <source>
        <dbReference type="Proteomes" id="UP000077667"/>
    </source>
</evidence>
<protein>
    <submittedName>
        <fullName evidence="3">Uncharacterized protein</fullName>
    </submittedName>
</protein>
<feature type="domain" description="Glycoside hydrolase 123 catalytic" evidence="1">
    <location>
        <begin position="207"/>
        <end position="516"/>
    </location>
</feature>
<accession>A0A1A9I8P8</accession>
<dbReference type="STRING" id="1176587.A8C56_20470"/>
<evidence type="ECO:0000259" key="1">
    <source>
        <dbReference type="Pfam" id="PF13320"/>
    </source>
</evidence>
<dbReference type="Pfam" id="PF13320">
    <property type="entry name" value="GH123_cat"/>
    <property type="match status" value="1"/>
</dbReference>
<dbReference type="Pfam" id="PF22680">
    <property type="entry name" value="Glyco_hydro_123_N_2"/>
    <property type="match status" value="1"/>
</dbReference>
<evidence type="ECO:0000259" key="2">
    <source>
        <dbReference type="Pfam" id="PF22680"/>
    </source>
</evidence>
<dbReference type="InterPro" id="IPR025150">
    <property type="entry name" value="GH123_cat"/>
</dbReference>
<dbReference type="Proteomes" id="UP000077667">
    <property type="component" value="Chromosome"/>
</dbReference>
<dbReference type="OrthoDB" id="197680at2"/>
<dbReference type="KEGG" id="nia:A8C56_20470"/>